<gene>
    <name evidence="2" type="ORF">PROFUN_04303</name>
</gene>
<evidence type="ECO:0000256" key="1">
    <source>
        <dbReference type="SAM" id="MobiDB-lite"/>
    </source>
</evidence>
<evidence type="ECO:0000313" key="2">
    <source>
        <dbReference type="EMBL" id="PRP87829.1"/>
    </source>
</evidence>
<dbReference type="EMBL" id="MDYQ01000017">
    <property type="protein sequence ID" value="PRP87829.1"/>
    <property type="molecule type" value="Genomic_DNA"/>
</dbReference>
<feature type="region of interest" description="Disordered" evidence="1">
    <location>
        <begin position="36"/>
        <end position="61"/>
    </location>
</feature>
<feature type="region of interest" description="Disordered" evidence="1">
    <location>
        <begin position="1"/>
        <end position="22"/>
    </location>
</feature>
<reference evidence="2 3" key="1">
    <citation type="journal article" date="2018" name="Genome Biol. Evol.">
        <title>Multiple Roots of Fruiting Body Formation in Amoebozoa.</title>
        <authorList>
            <person name="Hillmann F."/>
            <person name="Forbes G."/>
            <person name="Novohradska S."/>
            <person name="Ferling I."/>
            <person name="Riege K."/>
            <person name="Groth M."/>
            <person name="Westermann M."/>
            <person name="Marz M."/>
            <person name="Spaller T."/>
            <person name="Winckler T."/>
            <person name="Schaap P."/>
            <person name="Glockner G."/>
        </authorList>
    </citation>
    <scope>NUCLEOTIDE SEQUENCE [LARGE SCALE GENOMIC DNA]</scope>
    <source>
        <strain evidence="2 3">Jena</strain>
    </source>
</reference>
<organism evidence="2 3">
    <name type="scientific">Planoprotostelium fungivorum</name>
    <dbReference type="NCBI Taxonomy" id="1890364"/>
    <lineage>
        <taxon>Eukaryota</taxon>
        <taxon>Amoebozoa</taxon>
        <taxon>Evosea</taxon>
        <taxon>Variosea</taxon>
        <taxon>Cavosteliida</taxon>
        <taxon>Cavosteliaceae</taxon>
        <taxon>Planoprotostelium</taxon>
    </lineage>
</organism>
<feature type="compositionally biased region" description="Basic and acidic residues" evidence="1">
    <location>
        <begin position="1"/>
        <end position="11"/>
    </location>
</feature>
<protein>
    <submittedName>
        <fullName evidence="2">Uncharacterized protein</fullName>
    </submittedName>
</protein>
<dbReference type="Proteomes" id="UP000241769">
    <property type="component" value="Unassembled WGS sequence"/>
</dbReference>
<name>A0A2P6NV38_9EUKA</name>
<keyword evidence="3" id="KW-1185">Reference proteome</keyword>
<comment type="caution">
    <text evidence="2">The sequence shown here is derived from an EMBL/GenBank/DDBJ whole genome shotgun (WGS) entry which is preliminary data.</text>
</comment>
<feature type="compositionally biased region" description="Polar residues" evidence="1">
    <location>
        <begin position="52"/>
        <end position="61"/>
    </location>
</feature>
<proteinExistence type="predicted"/>
<accession>A0A2P6NV38</accession>
<sequence length="61" mass="7036">MERLEHAREGLLNHQATPPKEDDIRIGIKELTKRLQKAHLDGSIREEHHATPSPQDQNVYS</sequence>
<feature type="compositionally biased region" description="Basic and acidic residues" evidence="1">
    <location>
        <begin position="36"/>
        <end position="50"/>
    </location>
</feature>
<evidence type="ECO:0000313" key="3">
    <source>
        <dbReference type="Proteomes" id="UP000241769"/>
    </source>
</evidence>
<dbReference type="AlphaFoldDB" id="A0A2P6NV38"/>
<dbReference type="InParanoid" id="A0A2P6NV38"/>